<evidence type="ECO:0000313" key="8">
    <source>
        <dbReference type="EMBL" id="KWT94355.1"/>
    </source>
</evidence>
<feature type="transmembrane region" description="Helical" evidence="6">
    <location>
        <begin position="177"/>
        <end position="199"/>
    </location>
</feature>
<name>A0ABR5SJ83_9BACT</name>
<feature type="transmembrane region" description="Helical" evidence="6">
    <location>
        <begin position="36"/>
        <end position="55"/>
    </location>
</feature>
<organism evidence="8 9">
    <name type="scientific">Candidatus Magnetominusculus xianensis</name>
    <dbReference type="NCBI Taxonomy" id="1748249"/>
    <lineage>
        <taxon>Bacteria</taxon>
        <taxon>Pseudomonadati</taxon>
        <taxon>Nitrospirota</taxon>
        <taxon>Nitrospiria</taxon>
        <taxon>Nitrospirales</taxon>
        <taxon>Nitrospiraceae</taxon>
        <taxon>Candidatus Magnetominusculus</taxon>
    </lineage>
</organism>
<keyword evidence="9" id="KW-1185">Reference proteome</keyword>
<dbReference type="InterPro" id="IPR002541">
    <property type="entry name" value="Cyt_c_assembly"/>
</dbReference>
<keyword evidence="5 6" id="KW-0472">Membrane</keyword>
<dbReference type="RefSeq" id="WP_085050774.1">
    <property type="nucleotide sequence ID" value="NZ_LNQR01000006.1"/>
</dbReference>
<comment type="caution">
    <text evidence="8">The sequence shown here is derived from an EMBL/GenBank/DDBJ whole genome shotgun (WGS) entry which is preliminary data.</text>
</comment>
<reference evidence="8 9" key="1">
    <citation type="submission" date="2015-11" db="EMBL/GenBank/DDBJ databases">
        <authorList>
            <person name="Lin W."/>
        </authorList>
    </citation>
    <scope>NUCLEOTIDE SEQUENCE [LARGE SCALE GENOMIC DNA]</scope>
    <source>
        <strain evidence="8 9">HCH-1</strain>
    </source>
</reference>
<evidence type="ECO:0000256" key="2">
    <source>
        <dbReference type="ARBA" id="ARBA00022692"/>
    </source>
</evidence>
<protein>
    <submittedName>
        <fullName evidence="8">Cytochrome C biogenesis protein ResC</fullName>
    </submittedName>
</protein>
<evidence type="ECO:0000256" key="3">
    <source>
        <dbReference type="ARBA" id="ARBA00022748"/>
    </source>
</evidence>
<evidence type="ECO:0000256" key="6">
    <source>
        <dbReference type="SAM" id="Phobius"/>
    </source>
</evidence>
<feature type="transmembrane region" description="Helical" evidence="6">
    <location>
        <begin position="125"/>
        <end position="151"/>
    </location>
</feature>
<feature type="transmembrane region" description="Helical" evidence="6">
    <location>
        <begin position="6"/>
        <end position="24"/>
    </location>
</feature>
<feature type="transmembrane region" description="Helical" evidence="6">
    <location>
        <begin position="215"/>
        <end position="234"/>
    </location>
</feature>
<dbReference type="PANTHER" id="PTHR30071">
    <property type="entry name" value="HEME EXPORTER PROTEIN C"/>
    <property type="match status" value="1"/>
</dbReference>
<proteinExistence type="predicted"/>
<evidence type="ECO:0000256" key="5">
    <source>
        <dbReference type="ARBA" id="ARBA00023136"/>
    </source>
</evidence>
<dbReference type="EMBL" id="LNQR01000006">
    <property type="protein sequence ID" value="KWT94355.1"/>
    <property type="molecule type" value="Genomic_DNA"/>
</dbReference>
<evidence type="ECO:0000259" key="7">
    <source>
        <dbReference type="Pfam" id="PF01578"/>
    </source>
</evidence>
<sequence>MVLTFELALTSYFIATILAILELIRGCKATSKGMVVFAAFGFVFHTLNIALRLFISGHMPTASLHEAASFFTWSIVLIFFIIEYRYKIGLLGSFVLPGVLVLMLSSSVLPRQIRPLPVILKNSWLWLHTILAFVGEAALAVACGVGIMYLIQQRNVKLKKLDGLFHRLPSLRVLDEVNYRLITIGFPLLTLAIITGALWSEAVLGTYWRWDPKEVWSLITWIFYAAVLHARLNAGWQGRRTAILSAVGFIAILFTFFGVNLLMKTFHGFE</sequence>
<feature type="transmembrane region" description="Helical" evidence="6">
    <location>
        <begin position="91"/>
        <end position="113"/>
    </location>
</feature>
<evidence type="ECO:0000313" key="9">
    <source>
        <dbReference type="Proteomes" id="UP000060487"/>
    </source>
</evidence>
<dbReference type="Proteomes" id="UP000060487">
    <property type="component" value="Unassembled WGS sequence"/>
</dbReference>
<feature type="domain" description="Cytochrome c assembly protein" evidence="7">
    <location>
        <begin position="64"/>
        <end position="267"/>
    </location>
</feature>
<comment type="subcellular location">
    <subcellularLocation>
        <location evidence="1">Membrane</location>
        <topology evidence="1">Multi-pass membrane protein</topology>
    </subcellularLocation>
</comment>
<keyword evidence="4 6" id="KW-1133">Transmembrane helix</keyword>
<keyword evidence="3" id="KW-0201">Cytochrome c-type biogenesis</keyword>
<evidence type="ECO:0000256" key="1">
    <source>
        <dbReference type="ARBA" id="ARBA00004141"/>
    </source>
</evidence>
<keyword evidence="2 6" id="KW-0812">Transmembrane</keyword>
<evidence type="ECO:0000256" key="4">
    <source>
        <dbReference type="ARBA" id="ARBA00022989"/>
    </source>
</evidence>
<dbReference type="PANTHER" id="PTHR30071:SF1">
    <property type="entry name" value="CYTOCHROME B_B6 PROTEIN-RELATED"/>
    <property type="match status" value="1"/>
</dbReference>
<gene>
    <name evidence="8" type="ORF">ASN18_0240</name>
</gene>
<feature type="transmembrane region" description="Helical" evidence="6">
    <location>
        <begin position="67"/>
        <end position="84"/>
    </location>
</feature>
<feature type="transmembrane region" description="Helical" evidence="6">
    <location>
        <begin position="241"/>
        <end position="263"/>
    </location>
</feature>
<dbReference type="InterPro" id="IPR017562">
    <property type="entry name" value="Cyt_c_biogenesis_CcsA"/>
</dbReference>
<dbReference type="Pfam" id="PF01578">
    <property type="entry name" value="Cytochrom_C_asm"/>
    <property type="match status" value="1"/>
</dbReference>
<accession>A0ABR5SJ83</accession>
<dbReference type="NCBIfam" id="TIGR03144">
    <property type="entry name" value="cytochr_II_ccsB"/>
    <property type="match status" value="1"/>
</dbReference>
<dbReference type="InterPro" id="IPR045062">
    <property type="entry name" value="Cyt_c_biogenesis_CcsA/CcmC"/>
</dbReference>